<feature type="transmembrane region" description="Helical" evidence="1">
    <location>
        <begin position="93"/>
        <end position="111"/>
    </location>
</feature>
<dbReference type="PROSITE" id="PS51257">
    <property type="entry name" value="PROKAR_LIPOPROTEIN"/>
    <property type="match status" value="1"/>
</dbReference>
<organism evidence="2 3">
    <name type="scientific">Mycolicibacterium moriokaense</name>
    <dbReference type="NCBI Taxonomy" id="39691"/>
    <lineage>
        <taxon>Bacteria</taxon>
        <taxon>Bacillati</taxon>
        <taxon>Actinomycetota</taxon>
        <taxon>Actinomycetes</taxon>
        <taxon>Mycobacteriales</taxon>
        <taxon>Mycobacteriaceae</taxon>
        <taxon>Mycolicibacterium</taxon>
    </lineage>
</organism>
<keyword evidence="1" id="KW-0472">Membrane</keyword>
<evidence type="ECO:0000256" key="1">
    <source>
        <dbReference type="SAM" id="Phobius"/>
    </source>
</evidence>
<evidence type="ECO:0008006" key="4">
    <source>
        <dbReference type="Google" id="ProtNLM"/>
    </source>
</evidence>
<gene>
    <name evidence="2" type="ORF">C8E89_15116</name>
</gene>
<feature type="transmembrane region" description="Helical" evidence="1">
    <location>
        <begin position="12"/>
        <end position="30"/>
    </location>
</feature>
<keyword evidence="1" id="KW-0812">Transmembrane</keyword>
<keyword evidence="3" id="KW-1185">Reference proteome</keyword>
<reference evidence="2 3" key="2">
    <citation type="submission" date="2018-06" db="EMBL/GenBank/DDBJ databases">
        <title>Sequencing of bacterial isolates from soil warming experiment in Harvard Forest, Massachusetts, USA.</title>
        <authorList>
            <person name="Deangelis K.PhD."/>
        </authorList>
    </citation>
    <scope>NUCLEOTIDE SEQUENCE [LARGE SCALE GENOMIC DNA]</scope>
    <source>
        <strain evidence="2 3">GAS496</strain>
    </source>
</reference>
<evidence type="ECO:0000313" key="2">
    <source>
        <dbReference type="EMBL" id="PXW96709.1"/>
    </source>
</evidence>
<comment type="caution">
    <text evidence="2">The sequence shown here is derived from an EMBL/GenBank/DDBJ whole genome shotgun (WGS) entry which is preliminary data.</text>
</comment>
<name>A0A318H276_9MYCO</name>
<proteinExistence type="predicted"/>
<dbReference type="Proteomes" id="UP000247781">
    <property type="component" value="Unassembled WGS sequence"/>
</dbReference>
<dbReference type="RefSeq" id="WP_235658648.1">
    <property type="nucleotide sequence ID" value="NZ_QJJU01000051.1"/>
</dbReference>
<protein>
    <recommendedName>
        <fullName evidence="4">PH (Pleckstrin Homology) domain-containing protein</fullName>
    </recommendedName>
</protein>
<sequence>MLNVVRGEYLTAVVALGGCAFCYGLIFPVPKVIRGKVTPRADVDDAGTTFRPDRGIDIPVQVSLLGAVVASALIAVLVPLGKLDIPVPPSMRLSLPFMSSLIVAMGTPMLLRNVSRGGTTKYLRLTPAGFELSQGLRSHSGDWQQVQDITDEAPGKQAPTPSAIVFVMSDDSAPKIAAGAMTPGGTALRELVRFYWQHPESRGELTDGGAVKRLAALDARS</sequence>
<feature type="transmembrane region" description="Helical" evidence="1">
    <location>
        <begin position="60"/>
        <end position="81"/>
    </location>
</feature>
<dbReference type="EMBL" id="QJJU01000051">
    <property type="protein sequence ID" value="PXW96709.1"/>
    <property type="molecule type" value="Genomic_DNA"/>
</dbReference>
<keyword evidence="1" id="KW-1133">Transmembrane helix</keyword>
<dbReference type="AlphaFoldDB" id="A0A318H276"/>
<evidence type="ECO:0000313" key="3">
    <source>
        <dbReference type="Proteomes" id="UP000247781"/>
    </source>
</evidence>
<accession>A0A318H276</accession>
<reference evidence="3" key="1">
    <citation type="submission" date="2018-05" db="EMBL/GenBank/DDBJ databases">
        <authorList>
            <person name="Deangelis K."/>
            <person name="Huntemann M."/>
            <person name="Clum A."/>
            <person name="Pillay M."/>
            <person name="Palaniappan K."/>
            <person name="Varghese N."/>
            <person name="Mikhailova N."/>
            <person name="Stamatis D."/>
            <person name="Reddy T."/>
            <person name="Daum C."/>
            <person name="Shapiro N."/>
            <person name="Ivanova N."/>
            <person name="Kyrpides N."/>
            <person name="Woyke T."/>
        </authorList>
    </citation>
    <scope>NUCLEOTIDE SEQUENCE [LARGE SCALE GENOMIC DNA]</scope>
    <source>
        <strain evidence="3">GAS496</strain>
    </source>
</reference>